<feature type="non-terminal residue" evidence="1">
    <location>
        <position position="1"/>
    </location>
</feature>
<dbReference type="AlphaFoldDB" id="A0A383B2Z4"/>
<protein>
    <submittedName>
        <fullName evidence="1">Uncharacterized protein</fullName>
    </submittedName>
</protein>
<organism evidence="1">
    <name type="scientific">marine metagenome</name>
    <dbReference type="NCBI Taxonomy" id="408172"/>
    <lineage>
        <taxon>unclassified sequences</taxon>
        <taxon>metagenomes</taxon>
        <taxon>ecological metagenomes</taxon>
    </lineage>
</organism>
<reference evidence="1" key="1">
    <citation type="submission" date="2018-05" db="EMBL/GenBank/DDBJ databases">
        <authorList>
            <person name="Lanie J.A."/>
            <person name="Ng W.-L."/>
            <person name="Kazmierczak K.M."/>
            <person name="Andrzejewski T.M."/>
            <person name="Davidsen T.M."/>
            <person name="Wayne K.J."/>
            <person name="Tettelin H."/>
            <person name="Glass J.I."/>
            <person name="Rusch D."/>
            <person name="Podicherti R."/>
            <person name="Tsui H.-C.T."/>
            <person name="Winkler M.E."/>
        </authorList>
    </citation>
    <scope>NUCLEOTIDE SEQUENCE</scope>
</reference>
<proteinExistence type="predicted"/>
<gene>
    <name evidence="1" type="ORF">METZ01_LOCUS466632</name>
</gene>
<dbReference type="EMBL" id="UINC01196667">
    <property type="protein sequence ID" value="SVE13778.1"/>
    <property type="molecule type" value="Genomic_DNA"/>
</dbReference>
<name>A0A383B2Z4_9ZZZZ</name>
<accession>A0A383B2Z4</accession>
<evidence type="ECO:0000313" key="1">
    <source>
        <dbReference type="EMBL" id="SVE13778.1"/>
    </source>
</evidence>
<sequence>VTGSSRLTEAGEDKLQEAANVFPDRMQRVQTRIFLRFPPG</sequence>